<accession>B4Q3D8</accession>
<proteinExistence type="predicted"/>
<evidence type="ECO:0000256" key="1">
    <source>
        <dbReference type="SAM" id="MobiDB-lite"/>
    </source>
</evidence>
<dbReference type="AlphaFoldDB" id="B4Q3D8"/>
<dbReference type="EMBL" id="CM000361">
    <property type="protein sequence ID" value="EDX05619.1"/>
    <property type="molecule type" value="Genomic_DNA"/>
</dbReference>
<name>B4Q3D8_DROSI</name>
<organism evidence="2 3">
    <name type="scientific">Drosophila simulans</name>
    <name type="common">Fruit fly</name>
    <dbReference type="NCBI Taxonomy" id="7240"/>
    <lineage>
        <taxon>Eukaryota</taxon>
        <taxon>Metazoa</taxon>
        <taxon>Ecdysozoa</taxon>
        <taxon>Arthropoda</taxon>
        <taxon>Hexapoda</taxon>
        <taxon>Insecta</taxon>
        <taxon>Pterygota</taxon>
        <taxon>Neoptera</taxon>
        <taxon>Endopterygota</taxon>
        <taxon>Diptera</taxon>
        <taxon>Brachycera</taxon>
        <taxon>Muscomorpha</taxon>
        <taxon>Ephydroidea</taxon>
        <taxon>Drosophilidae</taxon>
        <taxon>Drosophila</taxon>
        <taxon>Sophophora</taxon>
    </lineage>
</organism>
<feature type="region of interest" description="Disordered" evidence="1">
    <location>
        <begin position="1"/>
        <end position="20"/>
    </location>
</feature>
<keyword evidence="3" id="KW-1185">Reference proteome</keyword>
<reference evidence="2 3" key="1">
    <citation type="journal article" date="2007" name="Nature">
        <title>Evolution of genes and genomes on the Drosophila phylogeny.</title>
        <authorList>
            <consortium name="Drosophila 12 Genomes Consortium"/>
            <person name="Clark A.G."/>
            <person name="Eisen M.B."/>
            <person name="Smith D.R."/>
            <person name="Bergman C.M."/>
            <person name="Oliver B."/>
            <person name="Markow T.A."/>
            <person name="Kaufman T.C."/>
            <person name="Kellis M."/>
            <person name="Gelbart W."/>
            <person name="Iyer V.N."/>
            <person name="Pollard D.A."/>
            <person name="Sackton T.B."/>
            <person name="Larracuente A.M."/>
            <person name="Singh N.D."/>
            <person name="Abad J.P."/>
            <person name="Abt D.N."/>
            <person name="Adryan B."/>
            <person name="Aguade M."/>
            <person name="Akashi H."/>
            <person name="Anderson W.W."/>
            <person name="Aquadro C.F."/>
            <person name="Ardell D.H."/>
            <person name="Arguello R."/>
            <person name="Artieri C.G."/>
            <person name="Barbash D.A."/>
            <person name="Barker D."/>
            <person name="Barsanti P."/>
            <person name="Batterham P."/>
            <person name="Batzoglou S."/>
            <person name="Begun D."/>
            <person name="Bhutkar A."/>
            <person name="Blanco E."/>
            <person name="Bosak S.A."/>
            <person name="Bradley R.K."/>
            <person name="Brand A.D."/>
            <person name="Brent M.R."/>
            <person name="Brooks A.N."/>
            <person name="Brown R.H."/>
            <person name="Butlin R.K."/>
            <person name="Caggese C."/>
            <person name="Calvi B.R."/>
            <person name="Bernardo de Carvalho A."/>
            <person name="Caspi A."/>
            <person name="Castrezana S."/>
            <person name="Celniker S.E."/>
            <person name="Chang J.L."/>
            <person name="Chapple C."/>
            <person name="Chatterji S."/>
            <person name="Chinwalla A."/>
            <person name="Civetta A."/>
            <person name="Clifton S.W."/>
            <person name="Comeron J.M."/>
            <person name="Costello J.C."/>
            <person name="Coyne J.A."/>
            <person name="Daub J."/>
            <person name="David R.G."/>
            <person name="Delcher A.L."/>
            <person name="Delehaunty K."/>
            <person name="Do C.B."/>
            <person name="Ebling H."/>
            <person name="Edwards K."/>
            <person name="Eickbush T."/>
            <person name="Evans J.D."/>
            <person name="Filipski A."/>
            <person name="Findeiss S."/>
            <person name="Freyhult E."/>
            <person name="Fulton L."/>
            <person name="Fulton R."/>
            <person name="Garcia A.C."/>
            <person name="Gardiner A."/>
            <person name="Garfield D.A."/>
            <person name="Garvin B.E."/>
            <person name="Gibson G."/>
            <person name="Gilbert D."/>
            <person name="Gnerre S."/>
            <person name="Godfrey J."/>
            <person name="Good R."/>
            <person name="Gotea V."/>
            <person name="Gravely B."/>
            <person name="Greenberg A.J."/>
            <person name="Griffiths-Jones S."/>
            <person name="Gross S."/>
            <person name="Guigo R."/>
            <person name="Gustafson E.A."/>
            <person name="Haerty W."/>
            <person name="Hahn M.W."/>
            <person name="Halligan D.L."/>
            <person name="Halpern A.L."/>
            <person name="Halter G.M."/>
            <person name="Han M.V."/>
            <person name="Heger A."/>
            <person name="Hillier L."/>
            <person name="Hinrichs A.S."/>
            <person name="Holmes I."/>
            <person name="Hoskins R.A."/>
            <person name="Hubisz M.J."/>
            <person name="Hultmark D."/>
            <person name="Huntley M.A."/>
            <person name="Jaffe D.B."/>
            <person name="Jagadeeshan S."/>
            <person name="Jeck W.R."/>
            <person name="Johnson J."/>
            <person name="Jones C.D."/>
            <person name="Jordan W.C."/>
            <person name="Karpen G.H."/>
            <person name="Kataoka E."/>
            <person name="Keightley P.D."/>
            <person name="Kheradpour P."/>
            <person name="Kirkness E.F."/>
            <person name="Koerich L.B."/>
            <person name="Kristiansen K."/>
            <person name="Kudrna D."/>
            <person name="Kulathinal R.J."/>
            <person name="Kumar S."/>
            <person name="Kwok R."/>
            <person name="Lander E."/>
            <person name="Langley C.H."/>
            <person name="Lapoint R."/>
            <person name="Lazzaro B.P."/>
            <person name="Lee S.J."/>
            <person name="Levesque L."/>
            <person name="Li R."/>
            <person name="Lin C.F."/>
            <person name="Lin M.F."/>
            <person name="Lindblad-Toh K."/>
            <person name="Llopart A."/>
            <person name="Long M."/>
            <person name="Low L."/>
            <person name="Lozovsky E."/>
            <person name="Lu J."/>
            <person name="Luo M."/>
            <person name="Machado C.A."/>
            <person name="Makalowski W."/>
            <person name="Marzo M."/>
            <person name="Matsuda M."/>
            <person name="Matzkin L."/>
            <person name="McAllister B."/>
            <person name="McBride C.S."/>
            <person name="McKernan B."/>
            <person name="McKernan K."/>
            <person name="Mendez-Lago M."/>
            <person name="Minx P."/>
            <person name="Mollenhauer M.U."/>
            <person name="Montooth K."/>
            <person name="Mount S.M."/>
            <person name="Mu X."/>
            <person name="Myers E."/>
            <person name="Negre B."/>
            <person name="Newfeld S."/>
            <person name="Nielsen R."/>
            <person name="Noor M.A."/>
            <person name="O'Grady P."/>
            <person name="Pachter L."/>
            <person name="Papaceit M."/>
            <person name="Parisi M.J."/>
            <person name="Parisi M."/>
            <person name="Parts L."/>
            <person name="Pedersen J.S."/>
            <person name="Pesole G."/>
            <person name="Phillippy A.M."/>
            <person name="Ponting C.P."/>
            <person name="Pop M."/>
            <person name="Porcelli D."/>
            <person name="Powell J.R."/>
            <person name="Prohaska S."/>
            <person name="Pruitt K."/>
            <person name="Puig M."/>
            <person name="Quesneville H."/>
            <person name="Ram K.R."/>
            <person name="Rand D."/>
            <person name="Rasmussen M.D."/>
            <person name="Reed L.K."/>
            <person name="Reenan R."/>
            <person name="Reily A."/>
            <person name="Remington K.A."/>
            <person name="Rieger T.T."/>
            <person name="Ritchie M.G."/>
            <person name="Robin C."/>
            <person name="Rogers Y.H."/>
            <person name="Rohde C."/>
            <person name="Rozas J."/>
            <person name="Rubenfield M.J."/>
            <person name="Ruiz A."/>
            <person name="Russo S."/>
            <person name="Salzberg S.L."/>
            <person name="Sanchez-Gracia A."/>
            <person name="Saranga D.J."/>
            <person name="Sato H."/>
            <person name="Schaeffer S.W."/>
            <person name="Schatz M.C."/>
            <person name="Schlenke T."/>
            <person name="Schwartz R."/>
            <person name="Segarra C."/>
            <person name="Singh R.S."/>
            <person name="Sirot L."/>
            <person name="Sirota M."/>
            <person name="Sisneros N.B."/>
            <person name="Smith C.D."/>
            <person name="Smith T.F."/>
            <person name="Spieth J."/>
            <person name="Stage D.E."/>
            <person name="Stark A."/>
            <person name="Stephan W."/>
            <person name="Strausberg R.L."/>
            <person name="Strempel S."/>
            <person name="Sturgill D."/>
            <person name="Sutton G."/>
            <person name="Sutton G.G."/>
            <person name="Tao W."/>
            <person name="Teichmann S."/>
            <person name="Tobari Y.N."/>
            <person name="Tomimura Y."/>
            <person name="Tsolas J.M."/>
            <person name="Valente V.L."/>
            <person name="Venter E."/>
            <person name="Venter J.C."/>
            <person name="Vicario S."/>
            <person name="Vieira F.G."/>
            <person name="Vilella A.J."/>
            <person name="Villasante A."/>
            <person name="Walenz B."/>
            <person name="Wang J."/>
            <person name="Wasserman M."/>
            <person name="Watts T."/>
            <person name="Wilson D."/>
            <person name="Wilson R.K."/>
            <person name="Wing R.A."/>
            <person name="Wolfner M.F."/>
            <person name="Wong A."/>
            <person name="Wong G.K."/>
            <person name="Wu C.I."/>
            <person name="Wu G."/>
            <person name="Yamamoto D."/>
            <person name="Yang H.P."/>
            <person name="Yang S.P."/>
            <person name="Yorke J.A."/>
            <person name="Yoshida K."/>
            <person name="Zdobnov E."/>
            <person name="Zhang P."/>
            <person name="Zhang Y."/>
            <person name="Zimin A.V."/>
            <person name="Baldwin J."/>
            <person name="Abdouelleil A."/>
            <person name="Abdulkadir J."/>
            <person name="Abebe A."/>
            <person name="Abera B."/>
            <person name="Abreu J."/>
            <person name="Acer S.C."/>
            <person name="Aftuck L."/>
            <person name="Alexander A."/>
            <person name="An P."/>
            <person name="Anderson E."/>
            <person name="Anderson S."/>
            <person name="Arachi H."/>
            <person name="Azer M."/>
            <person name="Bachantsang P."/>
            <person name="Barry A."/>
            <person name="Bayul T."/>
            <person name="Berlin A."/>
            <person name="Bessette D."/>
            <person name="Bloom T."/>
            <person name="Blye J."/>
            <person name="Boguslavskiy L."/>
            <person name="Bonnet C."/>
            <person name="Boukhgalter B."/>
            <person name="Bourzgui I."/>
            <person name="Brown A."/>
            <person name="Cahill P."/>
            <person name="Channer S."/>
            <person name="Cheshatsang Y."/>
            <person name="Chuda L."/>
            <person name="Citroen M."/>
            <person name="Collymore A."/>
            <person name="Cooke P."/>
            <person name="Costello M."/>
            <person name="D'Aco K."/>
            <person name="Daza R."/>
            <person name="De Haan G."/>
            <person name="DeGray S."/>
            <person name="DeMaso C."/>
            <person name="Dhargay N."/>
            <person name="Dooley K."/>
            <person name="Dooley E."/>
            <person name="Doricent M."/>
            <person name="Dorje P."/>
            <person name="Dorjee K."/>
            <person name="Dupes A."/>
            <person name="Elong R."/>
            <person name="Falk J."/>
            <person name="Farina A."/>
            <person name="Faro S."/>
            <person name="Ferguson D."/>
            <person name="Fisher S."/>
            <person name="Foley C.D."/>
            <person name="Franke A."/>
            <person name="Friedrich D."/>
            <person name="Gadbois L."/>
            <person name="Gearin G."/>
            <person name="Gearin C.R."/>
            <person name="Giannoukos G."/>
            <person name="Goode T."/>
            <person name="Graham J."/>
            <person name="Grandbois E."/>
            <person name="Grewal S."/>
            <person name="Gyaltsen K."/>
            <person name="Hafez N."/>
            <person name="Hagos B."/>
            <person name="Hall J."/>
            <person name="Henson C."/>
            <person name="Hollinger A."/>
            <person name="Honan T."/>
            <person name="Huard M.D."/>
            <person name="Hughes L."/>
            <person name="Hurhula B."/>
            <person name="Husby M.E."/>
            <person name="Kamat A."/>
            <person name="Kanga B."/>
            <person name="Kashin S."/>
            <person name="Khazanovich D."/>
            <person name="Kisner P."/>
            <person name="Lance K."/>
            <person name="Lara M."/>
            <person name="Lee W."/>
            <person name="Lennon N."/>
            <person name="Letendre F."/>
            <person name="LeVine R."/>
            <person name="Lipovsky A."/>
            <person name="Liu X."/>
            <person name="Liu J."/>
            <person name="Liu S."/>
            <person name="Lokyitsang T."/>
            <person name="Lokyitsang Y."/>
            <person name="Lubonja R."/>
            <person name="Lui A."/>
            <person name="MacDonald P."/>
            <person name="Magnisalis V."/>
            <person name="Maru K."/>
            <person name="Matthews C."/>
            <person name="McCusker W."/>
            <person name="McDonough S."/>
            <person name="Mehta T."/>
            <person name="Meldrim J."/>
            <person name="Meneus L."/>
            <person name="Mihai O."/>
            <person name="Mihalev A."/>
            <person name="Mihova T."/>
            <person name="Mittelman R."/>
            <person name="Mlenga V."/>
            <person name="Montmayeur A."/>
            <person name="Mulrain L."/>
            <person name="Navidi A."/>
            <person name="Naylor J."/>
            <person name="Negash T."/>
            <person name="Nguyen T."/>
            <person name="Nguyen N."/>
            <person name="Nicol R."/>
            <person name="Norbu C."/>
            <person name="Norbu N."/>
            <person name="Novod N."/>
            <person name="O'Neill B."/>
            <person name="Osman S."/>
            <person name="Markiewicz E."/>
            <person name="Oyono O.L."/>
            <person name="Patti C."/>
            <person name="Phunkhang P."/>
            <person name="Pierre F."/>
            <person name="Priest M."/>
            <person name="Raghuraman S."/>
            <person name="Rege F."/>
            <person name="Reyes R."/>
            <person name="Rise C."/>
            <person name="Rogov P."/>
            <person name="Ross K."/>
            <person name="Ryan E."/>
            <person name="Settipalli S."/>
            <person name="Shea T."/>
            <person name="Sherpa N."/>
            <person name="Shi L."/>
            <person name="Shih D."/>
            <person name="Sparrow T."/>
            <person name="Spaulding J."/>
            <person name="Stalker J."/>
            <person name="Stange-Thomann N."/>
            <person name="Stavropoulos S."/>
            <person name="Stone C."/>
            <person name="Strader C."/>
            <person name="Tesfaye S."/>
            <person name="Thomson T."/>
            <person name="Thoulutsang Y."/>
            <person name="Thoulutsang D."/>
            <person name="Topham K."/>
            <person name="Topping I."/>
            <person name="Tsamla T."/>
            <person name="Vassiliev H."/>
            <person name="Vo A."/>
            <person name="Wangchuk T."/>
            <person name="Wangdi T."/>
            <person name="Weiand M."/>
            <person name="Wilkinson J."/>
            <person name="Wilson A."/>
            <person name="Yadav S."/>
            <person name="Young G."/>
            <person name="Yu Q."/>
            <person name="Zembek L."/>
            <person name="Zhong D."/>
            <person name="Zimmer A."/>
            <person name="Zwirko Z."/>
            <person name="Jaffe D.B."/>
            <person name="Alvarez P."/>
            <person name="Brockman W."/>
            <person name="Butler J."/>
            <person name="Chin C."/>
            <person name="Gnerre S."/>
            <person name="Grabherr M."/>
            <person name="Kleber M."/>
            <person name="Mauceli E."/>
            <person name="MacCallum I."/>
        </authorList>
    </citation>
    <scope>NUCLEOTIDE SEQUENCE [LARGE SCALE GENOMIC DNA]</scope>
    <source>
        <strain evidence="3">white501</strain>
    </source>
</reference>
<evidence type="ECO:0000313" key="3">
    <source>
        <dbReference type="Proteomes" id="UP000000304"/>
    </source>
</evidence>
<evidence type="ECO:0000313" key="2">
    <source>
        <dbReference type="EMBL" id="EDX05619.1"/>
    </source>
</evidence>
<dbReference type="HOGENOM" id="CLU_2415643_0_0_1"/>
<sequence>MAAEDAQTSRQDKPKLFMPKVGSSEKTLFWEIRETRDHPLPGSGKSGVRSPAREANSRRVCLYLGHNSATANGFIWSDAGPMQQQLQLPPDT</sequence>
<protein>
    <submittedName>
        <fullName evidence="2">GD21699</fullName>
    </submittedName>
</protein>
<gene>
    <name evidence="2" type="primary">Dsim\GD21699</name>
    <name evidence="2" type="ORF">Dsim_GD21699</name>
</gene>
<dbReference type="Proteomes" id="UP000000304">
    <property type="component" value="Chromosome 2L"/>
</dbReference>